<accession>A0A973WSM2</accession>
<dbReference type="AlphaFoldDB" id="A0A973WSM2"/>
<organism evidence="2">
    <name type="scientific">Bradyrhizobium quebecense</name>
    <dbReference type="NCBI Taxonomy" id="2748629"/>
    <lineage>
        <taxon>Bacteria</taxon>
        <taxon>Pseudomonadati</taxon>
        <taxon>Pseudomonadota</taxon>
        <taxon>Alphaproteobacteria</taxon>
        <taxon>Hyphomicrobiales</taxon>
        <taxon>Nitrobacteraceae</taxon>
        <taxon>Bradyrhizobium</taxon>
    </lineage>
</organism>
<comment type="caution">
    <text evidence="2">The sequence shown here is derived from an EMBL/GenBank/DDBJ whole genome shotgun (WGS) entry which is preliminary data.</text>
</comment>
<protein>
    <submittedName>
        <fullName evidence="2">Uncharacterized protein</fullName>
    </submittedName>
</protein>
<dbReference type="RefSeq" id="WP_176532003.1">
    <property type="nucleotide sequence ID" value="NZ_CP088022.1"/>
</dbReference>
<evidence type="ECO:0000313" key="2">
    <source>
        <dbReference type="EMBL" id="NVL08500.1"/>
    </source>
</evidence>
<reference evidence="2" key="1">
    <citation type="submission" date="2020-06" db="EMBL/GenBank/DDBJ databases">
        <title>Whole Genome Sequence of Bradyrhizobium sp. Strain 66S1MB.</title>
        <authorList>
            <person name="Bromfield E."/>
            <person name="Cloutier S."/>
        </authorList>
    </citation>
    <scope>NUCLEOTIDE SEQUENCE</scope>
    <source>
        <strain evidence="2">66S1MB</strain>
    </source>
</reference>
<sequence length="96" mass="11057">MALIAQEMLIDPNTNPTPEMWRTMLERFLELLEQESARLPAHRPKTDHTGSLVTLLIEKGWSQADARQRVAKISRKSVATVARSHNRHRSSDKSRR</sequence>
<dbReference type="EMBL" id="JABWSX010000001">
    <property type="protein sequence ID" value="NVL08500.1"/>
    <property type="molecule type" value="Genomic_DNA"/>
</dbReference>
<gene>
    <name evidence="2" type="ORF">HU230_22625</name>
</gene>
<proteinExistence type="predicted"/>
<feature type="region of interest" description="Disordered" evidence="1">
    <location>
        <begin position="72"/>
        <end position="96"/>
    </location>
</feature>
<name>A0A973WSM2_9BRAD</name>
<evidence type="ECO:0000256" key="1">
    <source>
        <dbReference type="SAM" id="MobiDB-lite"/>
    </source>
</evidence>